<organism evidence="10 12">
    <name type="scientific">Medicago truncatula</name>
    <name type="common">Barrel medic</name>
    <name type="synonym">Medicago tribuloides</name>
    <dbReference type="NCBI Taxonomy" id="3880"/>
    <lineage>
        <taxon>Eukaryota</taxon>
        <taxon>Viridiplantae</taxon>
        <taxon>Streptophyta</taxon>
        <taxon>Embryophyta</taxon>
        <taxon>Tracheophyta</taxon>
        <taxon>Spermatophyta</taxon>
        <taxon>Magnoliopsida</taxon>
        <taxon>eudicotyledons</taxon>
        <taxon>Gunneridae</taxon>
        <taxon>Pentapetalae</taxon>
        <taxon>rosids</taxon>
        <taxon>fabids</taxon>
        <taxon>Fabales</taxon>
        <taxon>Fabaceae</taxon>
        <taxon>Papilionoideae</taxon>
        <taxon>50 kb inversion clade</taxon>
        <taxon>NPAAA clade</taxon>
        <taxon>Hologalegina</taxon>
        <taxon>IRL clade</taxon>
        <taxon>Trifolieae</taxon>
        <taxon>Medicago</taxon>
    </lineage>
</organism>
<dbReference type="Pfam" id="PF00931">
    <property type="entry name" value="NB-ARC"/>
    <property type="match status" value="1"/>
</dbReference>
<dbReference type="Gene3D" id="3.40.50.300">
    <property type="entry name" value="P-loop containing nucleotide triphosphate hydrolases"/>
    <property type="match status" value="1"/>
</dbReference>
<evidence type="ECO:0000259" key="8">
    <source>
        <dbReference type="Pfam" id="PF23559"/>
    </source>
</evidence>
<evidence type="ECO:0000313" key="11">
    <source>
        <dbReference type="EnsemblPlants" id="AES69128"/>
    </source>
</evidence>
<evidence type="ECO:0000259" key="6">
    <source>
        <dbReference type="Pfam" id="PF00931"/>
    </source>
</evidence>
<dbReference type="PaxDb" id="3880-AES69128"/>
<feature type="domain" description="R13L1/DRL21-like LRR repeat region" evidence="9">
    <location>
        <begin position="674"/>
        <end position="802"/>
    </location>
</feature>
<dbReference type="EnsemblPlants" id="AES69128">
    <property type="protein sequence ID" value="AES69128"/>
    <property type="gene ID" value="MTR_3g022870"/>
</dbReference>
<keyword evidence="1" id="KW-0433">Leucine-rich repeat</keyword>
<dbReference type="GO" id="GO:0051707">
    <property type="term" value="P:response to other organism"/>
    <property type="evidence" value="ECO:0007669"/>
    <property type="project" value="UniProtKB-ARBA"/>
</dbReference>
<dbReference type="PRINTS" id="PR00364">
    <property type="entry name" value="DISEASERSIST"/>
</dbReference>
<reference evidence="10 12" key="1">
    <citation type="journal article" date="2011" name="Nature">
        <title>The Medicago genome provides insight into the evolution of rhizobial symbioses.</title>
        <authorList>
            <person name="Young N.D."/>
            <person name="Debelle F."/>
            <person name="Oldroyd G.E."/>
            <person name="Geurts R."/>
            <person name="Cannon S.B."/>
            <person name="Udvardi M.K."/>
            <person name="Benedito V.A."/>
            <person name="Mayer K.F."/>
            <person name="Gouzy J."/>
            <person name="Schoof H."/>
            <person name="Van de Peer Y."/>
            <person name="Proost S."/>
            <person name="Cook D.R."/>
            <person name="Meyers B.C."/>
            <person name="Spannagl M."/>
            <person name="Cheung F."/>
            <person name="De Mita S."/>
            <person name="Krishnakumar V."/>
            <person name="Gundlach H."/>
            <person name="Zhou S."/>
            <person name="Mudge J."/>
            <person name="Bharti A.K."/>
            <person name="Murray J.D."/>
            <person name="Naoumkina M.A."/>
            <person name="Rosen B."/>
            <person name="Silverstein K.A."/>
            <person name="Tang H."/>
            <person name="Rombauts S."/>
            <person name="Zhao P.X."/>
            <person name="Zhou P."/>
            <person name="Barbe V."/>
            <person name="Bardou P."/>
            <person name="Bechner M."/>
            <person name="Bellec A."/>
            <person name="Berger A."/>
            <person name="Berges H."/>
            <person name="Bidwell S."/>
            <person name="Bisseling T."/>
            <person name="Choisne N."/>
            <person name="Couloux A."/>
            <person name="Denny R."/>
            <person name="Deshpande S."/>
            <person name="Dai X."/>
            <person name="Doyle J.J."/>
            <person name="Dudez A.M."/>
            <person name="Farmer A.D."/>
            <person name="Fouteau S."/>
            <person name="Franken C."/>
            <person name="Gibelin C."/>
            <person name="Gish J."/>
            <person name="Goldstein S."/>
            <person name="Gonzalez A.J."/>
            <person name="Green P.J."/>
            <person name="Hallab A."/>
            <person name="Hartog M."/>
            <person name="Hua A."/>
            <person name="Humphray S.J."/>
            <person name="Jeong D.H."/>
            <person name="Jing Y."/>
            <person name="Jocker A."/>
            <person name="Kenton S.M."/>
            <person name="Kim D.J."/>
            <person name="Klee K."/>
            <person name="Lai H."/>
            <person name="Lang C."/>
            <person name="Lin S."/>
            <person name="Macmil S.L."/>
            <person name="Magdelenat G."/>
            <person name="Matthews L."/>
            <person name="McCorrison J."/>
            <person name="Monaghan E.L."/>
            <person name="Mun J.H."/>
            <person name="Najar F.Z."/>
            <person name="Nicholson C."/>
            <person name="Noirot C."/>
            <person name="O'Bleness M."/>
            <person name="Paule C.R."/>
            <person name="Poulain J."/>
            <person name="Prion F."/>
            <person name="Qin B."/>
            <person name="Qu C."/>
            <person name="Retzel E.F."/>
            <person name="Riddle C."/>
            <person name="Sallet E."/>
            <person name="Samain S."/>
            <person name="Samson N."/>
            <person name="Sanders I."/>
            <person name="Saurat O."/>
            <person name="Scarpelli C."/>
            <person name="Schiex T."/>
            <person name="Segurens B."/>
            <person name="Severin A.J."/>
            <person name="Sherrier D.J."/>
            <person name="Shi R."/>
            <person name="Sims S."/>
            <person name="Singer S.R."/>
            <person name="Sinharoy S."/>
            <person name="Sterck L."/>
            <person name="Viollet A."/>
            <person name="Wang B.B."/>
            <person name="Wang K."/>
            <person name="Wang M."/>
            <person name="Wang X."/>
            <person name="Warfsmann J."/>
            <person name="Weissenbach J."/>
            <person name="White D.D."/>
            <person name="White J.D."/>
            <person name="Wiley G.B."/>
            <person name="Wincker P."/>
            <person name="Xing Y."/>
            <person name="Yang L."/>
            <person name="Yao Z."/>
            <person name="Ying F."/>
            <person name="Zhai J."/>
            <person name="Zhou L."/>
            <person name="Zuber A."/>
            <person name="Denarie J."/>
            <person name="Dixon R.A."/>
            <person name="May G.D."/>
            <person name="Schwartz D.C."/>
            <person name="Rogers J."/>
            <person name="Quetier F."/>
            <person name="Town C.D."/>
            <person name="Roe B.A."/>
        </authorList>
    </citation>
    <scope>NUCLEOTIDE SEQUENCE [LARGE SCALE GENOMIC DNA]</scope>
    <source>
        <strain evidence="10">A17</strain>
        <strain evidence="11 12">cv. Jemalong A17</strain>
    </source>
</reference>
<dbReference type="InterPro" id="IPR042197">
    <property type="entry name" value="Apaf_helical"/>
</dbReference>
<dbReference type="GO" id="GO:0043531">
    <property type="term" value="F:ADP binding"/>
    <property type="evidence" value="ECO:0007669"/>
    <property type="project" value="InterPro"/>
</dbReference>
<keyword evidence="12" id="KW-1185">Reference proteome</keyword>
<dbReference type="GO" id="GO:0005524">
    <property type="term" value="F:ATP binding"/>
    <property type="evidence" value="ECO:0007669"/>
    <property type="project" value="UniProtKB-KW"/>
</dbReference>
<dbReference type="AlphaFoldDB" id="G7J1L4"/>
<feature type="domain" description="Disease resistance N-terminal" evidence="7">
    <location>
        <begin position="10"/>
        <end position="88"/>
    </location>
</feature>
<dbReference type="InterPro" id="IPR002182">
    <property type="entry name" value="NB-ARC"/>
</dbReference>
<dbReference type="SUPFAM" id="SSF52540">
    <property type="entry name" value="P-loop containing nucleoside triphosphate hydrolases"/>
    <property type="match status" value="1"/>
</dbReference>
<dbReference type="OMA" id="MNGREHE"/>
<dbReference type="eggNOG" id="KOG4658">
    <property type="taxonomic scope" value="Eukaryota"/>
</dbReference>
<dbReference type="KEGG" id="mtr:11431011"/>
<evidence type="ECO:0000259" key="9">
    <source>
        <dbReference type="Pfam" id="PF25019"/>
    </source>
</evidence>
<name>G7J1L4_MEDTR</name>
<dbReference type="PANTHER" id="PTHR36766">
    <property type="entry name" value="PLANT BROAD-SPECTRUM MILDEW RESISTANCE PROTEIN RPW8"/>
    <property type="match status" value="1"/>
</dbReference>
<evidence type="ECO:0000256" key="5">
    <source>
        <dbReference type="ARBA" id="ARBA00022840"/>
    </source>
</evidence>
<feature type="domain" description="Disease resistance protein winged helix" evidence="8">
    <location>
        <begin position="416"/>
        <end position="489"/>
    </location>
</feature>
<evidence type="ECO:0000256" key="4">
    <source>
        <dbReference type="ARBA" id="ARBA00022821"/>
    </source>
</evidence>
<dbReference type="Pfam" id="PF18052">
    <property type="entry name" value="Rx_N"/>
    <property type="match status" value="1"/>
</dbReference>
<dbReference type="InterPro" id="IPR027417">
    <property type="entry name" value="P-loop_NTPase"/>
</dbReference>
<gene>
    <name evidence="11" type="primary">11431011</name>
    <name evidence="10" type="ordered locus">MTR_3g022870</name>
</gene>
<evidence type="ECO:0000256" key="2">
    <source>
        <dbReference type="ARBA" id="ARBA00022737"/>
    </source>
</evidence>
<dbReference type="PANTHER" id="PTHR36766:SF40">
    <property type="entry name" value="DISEASE RESISTANCE PROTEIN RGA3"/>
    <property type="match status" value="1"/>
</dbReference>
<evidence type="ECO:0000256" key="1">
    <source>
        <dbReference type="ARBA" id="ARBA00022614"/>
    </source>
</evidence>
<evidence type="ECO:0000313" key="10">
    <source>
        <dbReference type="EMBL" id="AES69128.1"/>
    </source>
</evidence>
<dbReference type="Gene3D" id="3.80.10.10">
    <property type="entry name" value="Ribonuclease Inhibitor"/>
    <property type="match status" value="2"/>
</dbReference>
<dbReference type="InterPro" id="IPR056789">
    <property type="entry name" value="LRR_R13L1-DRL21"/>
</dbReference>
<dbReference type="InterPro" id="IPR001611">
    <property type="entry name" value="Leu-rich_rpt"/>
</dbReference>
<dbReference type="Proteomes" id="UP000002051">
    <property type="component" value="Chromosome 3"/>
</dbReference>
<proteinExistence type="predicted"/>
<evidence type="ECO:0000259" key="7">
    <source>
        <dbReference type="Pfam" id="PF18052"/>
    </source>
</evidence>
<dbReference type="Pfam" id="PF23559">
    <property type="entry name" value="WHD_DRP"/>
    <property type="match status" value="1"/>
</dbReference>
<dbReference type="OrthoDB" id="2973320at2759"/>
<dbReference type="EMBL" id="CM001219">
    <property type="protein sequence ID" value="AES69128.1"/>
    <property type="molecule type" value="Genomic_DNA"/>
</dbReference>
<accession>G7J1L4</accession>
<dbReference type="Gene3D" id="1.10.8.430">
    <property type="entry name" value="Helical domain of apoptotic protease-activating factors"/>
    <property type="match status" value="1"/>
</dbReference>
<protein>
    <submittedName>
        <fullName evidence="10">NB-ARC domain disease resistance protein</fullName>
    </submittedName>
</protein>
<dbReference type="SUPFAM" id="SSF52058">
    <property type="entry name" value="L domain-like"/>
    <property type="match status" value="2"/>
</dbReference>
<keyword evidence="4" id="KW-0611">Plant defense</keyword>
<keyword evidence="5" id="KW-0067">ATP-binding</keyword>
<evidence type="ECO:0000256" key="3">
    <source>
        <dbReference type="ARBA" id="ARBA00022741"/>
    </source>
</evidence>
<dbReference type="Gene3D" id="1.10.10.10">
    <property type="entry name" value="Winged helix-like DNA-binding domain superfamily/Winged helix DNA-binding domain"/>
    <property type="match status" value="1"/>
</dbReference>
<keyword evidence="3" id="KW-0547">Nucleotide-binding</keyword>
<dbReference type="Pfam" id="PF25019">
    <property type="entry name" value="LRR_R13L1-DRL21"/>
    <property type="match status" value="1"/>
</dbReference>
<dbReference type="HOGENOM" id="CLU_000837_8_8_1"/>
<dbReference type="InterPro" id="IPR058922">
    <property type="entry name" value="WHD_DRP"/>
</dbReference>
<reference evidence="10 12" key="2">
    <citation type="journal article" date="2014" name="BMC Genomics">
        <title>An improved genome release (version Mt4.0) for the model legume Medicago truncatula.</title>
        <authorList>
            <person name="Tang H."/>
            <person name="Krishnakumar V."/>
            <person name="Bidwell S."/>
            <person name="Rosen B."/>
            <person name="Chan A."/>
            <person name="Zhou S."/>
            <person name="Gentzbittel L."/>
            <person name="Childs K.L."/>
            <person name="Yandell M."/>
            <person name="Gundlach H."/>
            <person name="Mayer K.F."/>
            <person name="Schwartz D.C."/>
            <person name="Town C.D."/>
        </authorList>
    </citation>
    <scope>GENOME REANNOTATION</scope>
    <source>
        <strain evidence="11 12">cv. Jemalong A17</strain>
    </source>
</reference>
<feature type="domain" description="NB-ARC" evidence="6">
    <location>
        <begin position="159"/>
        <end position="331"/>
    </location>
</feature>
<evidence type="ECO:0000313" key="12">
    <source>
        <dbReference type="Proteomes" id="UP000002051"/>
    </source>
</evidence>
<keyword evidence="2" id="KW-0677">Repeat</keyword>
<dbReference type="PROSITE" id="PS51450">
    <property type="entry name" value="LRR"/>
    <property type="match status" value="1"/>
</dbReference>
<dbReference type="GO" id="GO:0006952">
    <property type="term" value="P:defense response"/>
    <property type="evidence" value="ECO:0007669"/>
    <property type="project" value="UniProtKB-KW"/>
</dbReference>
<dbReference type="InterPro" id="IPR041118">
    <property type="entry name" value="Rx_N"/>
</dbReference>
<dbReference type="InterPro" id="IPR032675">
    <property type="entry name" value="LRR_dom_sf"/>
</dbReference>
<dbReference type="InterPro" id="IPR036388">
    <property type="entry name" value="WH-like_DNA-bd_sf"/>
</dbReference>
<sequence length="1142" mass="131057">MAMVVFPGAFLSSAFQVIRERLASTDFKKRQITRFENTLDLLYEVLDDAEMKQYRVPRIKSWLVSLKHYVYELDQLLDVIATDAQQMGKIQRILSGFINQCQYRMEVLLMEMHQLTLKKELLGLKDITSGRYRVRVSQKLLRKFRTKSLIDESVMNGREHEKEELIKFLLSDIHSDNLAPIISIVGLMGMGKTTLAQLVYNDDMITEHFELKAWVNVPESFNLVSPTGLNLSSFHISTDNSEDFEILQHQFLQLLTGKKYLLVLDGVCKIDENTWEELQILLKCGSSGSKMIVTTHDKEVASIMRSTRLIHLKQLEESDSWSLFVRYAFQGRNVFEYPNLELIGKKIVEKCGGLPLALKTLGNLLLKKFSESEWIKVLETDLWRLPEGEIYINLLLRLSYLILPSNLKRCFAYCSIFPKGYELEKGELIKLWMAEGLLKCHKRDKSEQELGNEFFNHLVSISFFQQSVIMPLWADKYYFVMHDLVNDLAKSMAGKQPFLLEEYHKPRARHIWCCLDFEDGDRKLEYLHRCNGLRSLIVDAQGYGPHRFKISTVVQHNLFSRVKLLRMLSFSGCNLLLLDDGIRNLKLLRYLDLSHTEIASLPNSICMLYNLQTLLLEECFKLLELPTDFCKLISLRHLNLTGTHIKKMPTKIERLNNLEMLTDFVVGEQRGFDIKMLGKLNQLHGKLQISGLENVNDPAHAVAANLEDKEHLEDLSMSYNEWREMDGSVTEAQASVLEALQPNINLTSLTIKDYRGGSFPNWLGDRHLPNLVSLELLGCKIHSQLPPLGQFPSLKKCSISSCDGIEIIGTEFLGYNSSDVPFRSLETLRFENMAEWKEWLCLEGFPLLQKLCIKHCPKLKSALPQHLPSLQKLEIIDCQELAASIPKAANITELELKRCDDILINELPSKLKRIILCGTQVIQSTLEQILLNCAFLEELEVEDFFGPNLEWSSLDMCSCNSLRTLTITSWHSSSLPFPLHLFTNLNSLMLYDYPWLESFSGRQLPSNLCSLQIKKCPKLMASREEWGLFQLNSLKQFSVGDDLEILESFPEESLLPSTMKSLELTNCSNLRIINYKGLLHMTSLESLCIEDCPCLDSLPEEGLPSSLSTLSIHDCPLIKQKYQKEEGERWHTISHIPDVTIS</sequence>
<reference evidence="11" key="3">
    <citation type="submission" date="2015-04" db="UniProtKB">
        <authorList>
            <consortium name="EnsemblPlants"/>
        </authorList>
    </citation>
    <scope>IDENTIFICATION</scope>
    <source>
        <strain evidence="11">cv. Jemalong A17</strain>
    </source>
</reference>